<dbReference type="PANTHER" id="PTHR31672:SF13">
    <property type="entry name" value="F-BOX PROTEIN CPR30-LIKE"/>
    <property type="match status" value="1"/>
</dbReference>
<accession>A0AAD8MQP6</accession>
<dbReference type="EMBL" id="JAUIZM010000005">
    <property type="protein sequence ID" value="KAK1381931.1"/>
    <property type="molecule type" value="Genomic_DNA"/>
</dbReference>
<dbReference type="Gene3D" id="1.20.1280.50">
    <property type="match status" value="1"/>
</dbReference>
<dbReference type="Pfam" id="PF00646">
    <property type="entry name" value="F-box"/>
    <property type="match status" value="1"/>
</dbReference>
<dbReference type="InterPro" id="IPR013187">
    <property type="entry name" value="F-box-assoc_dom_typ3"/>
</dbReference>
<dbReference type="InterPro" id="IPR011043">
    <property type="entry name" value="Gal_Oxase/kelch_b-propeller"/>
</dbReference>
<dbReference type="Pfam" id="PF08268">
    <property type="entry name" value="FBA_3"/>
    <property type="match status" value="1"/>
</dbReference>
<gene>
    <name evidence="2" type="ORF">POM88_019666</name>
</gene>
<dbReference type="AlphaFoldDB" id="A0AAD8MQP6"/>
<evidence type="ECO:0000259" key="1">
    <source>
        <dbReference type="PROSITE" id="PS50181"/>
    </source>
</evidence>
<keyword evidence="3" id="KW-1185">Reference proteome</keyword>
<dbReference type="SMART" id="SM00256">
    <property type="entry name" value="FBOX"/>
    <property type="match status" value="1"/>
</dbReference>
<dbReference type="PANTHER" id="PTHR31672">
    <property type="entry name" value="BNACNNG10540D PROTEIN"/>
    <property type="match status" value="1"/>
</dbReference>
<comment type="caution">
    <text evidence="2">The sequence shown here is derived from an EMBL/GenBank/DDBJ whole genome shotgun (WGS) entry which is preliminary data.</text>
</comment>
<dbReference type="SUPFAM" id="SSF81383">
    <property type="entry name" value="F-box domain"/>
    <property type="match status" value="1"/>
</dbReference>
<sequence>MYPLVTNVINKLYSATGSFSQSQNENPIVCESSRKQTCMNDLPEELVIEILLCLPVQSLLRFKVVCREWRSHISNPKFVKRHNVRTTTNPKHDYLIISYNYHYRSSDPDRLCVININPPHRAISLNLPTSISHDNFDVVGSCNGLLCLDYKRSTERPYWRSPTKKLYLWNPATGKAKELPRCNISIMTENYDVSLGFGFDFASSDYKVVRTAIRKKKKDSLENRVEVYSLKKNSWKNIEVDSEFDVGDCWRSSAFVMGSLYWISKKQGYSLLSFNLESENFCIIPSLPAGISCISDIFEFKESVAVRDFSTRKIINIWTLNDDSCWIKKLTINSAIIENKVGYLMTGEFVGLNCDNELVLYDPVNEVRRAIPQHRLHSSHVTTYSYSESLVNLN</sequence>
<evidence type="ECO:0000313" key="3">
    <source>
        <dbReference type="Proteomes" id="UP001237642"/>
    </source>
</evidence>
<organism evidence="2 3">
    <name type="scientific">Heracleum sosnowskyi</name>
    <dbReference type="NCBI Taxonomy" id="360622"/>
    <lineage>
        <taxon>Eukaryota</taxon>
        <taxon>Viridiplantae</taxon>
        <taxon>Streptophyta</taxon>
        <taxon>Embryophyta</taxon>
        <taxon>Tracheophyta</taxon>
        <taxon>Spermatophyta</taxon>
        <taxon>Magnoliopsida</taxon>
        <taxon>eudicotyledons</taxon>
        <taxon>Gunneridae</taxon>
        <taxon>Pentapetalae</taxon>
        <taxon>asterids</taxon>
        <taxon>campanulids</taxon>
        <taxon>Apiales</taxon>
        <taxon>Apiaceae</taxon>
        <taxon>Apioideae</taxon>
        <taxon>apioid superclade</taxon>
        <taxon>Tordylieae</taxon>
        <taxon>Tordyliinae</taxon>
        <taxon>Heracleum</taxon>
    </lineage>
</organism>
<reference evidence="2" key="2">
    <citation type="submission" date="2023-05" db="EMBL/GenBank/DDBJ databases">
        <authorList>
            <person name="Schelkunov M.I."/>
        </authorList>
    </citation>
    <scope>NUCLEOTIDE SEQUENCE</scope>
    <source>
        <strain evidence="2">Hsosn_3</strain>
        <tissue evidence="2">Leaf</tissue>
    </source>
</reference>
<dbReference type="CDD" id="cd22157">
    <property type="entry name" value="F-box_AtFBW1-like"/>
    <property type="match status" value="1"/>
</dbReference>
<feature type="domain" description="F-box" evidence="1">
    <location>
        <begin position="36"/>
        <end position="82"/>
    </location>
</feature>
<dbReference type="InterPro" id="IPR036047">
    <property type="entry name" value="F-box-like_dom_sf"/>
</dbReference>
<reference evidence="2" key="1">
    <citation type="submission" date="2023-02" db="EMBL/GenBank/DDBJ databases">
        <title>Genome of toxic invasive species Heracleum sosnowskyi carries increased number of genes despite the absence of recent whole-genome duplications.</title>
        <authorList>
            <person name="Schelkunov M."/>
            <person name="Shtratnikova V."/>
            <person name="Makarenko M."/>
            <person name="Klepikova A."/>
            <person name="Omelchenko D."/>
            <person name="Novikova G."/>
            <person name="Obukhova E."/>
            <person name="Bogdanov V."/>
            <person name="Penin A."/>
            <person name="Logacheva M."/>
        </authorList>
    </citation>
    <scope>NUCLEOTIDE SEQUENCE</scope>
    <source>
        <strain evidence="2">Hsosn_3</strain>
        <tissue evidence="2">Leaf</tissue>
    </source>
</reference>
<dbReference type="InterPro" id="IPR017451">
    <property type="entry name" value="F-box-assoc_interact_dom"/>
</dbReference>
<proteinExistence type="predicted"/>
<dbReference type="Proteomes" id="UP001237642">
    <property type="component" value="Unassembled WGS sequence"/>
</dbReference>
<evidence type="ECO:0000313" key="2">
    <source>
        <dbReference type="EMBL" id="KAK1381931.1"/>
    </source>
</evidence>
<dbReference type="PROSITE" id="PS50181">
    <property type="entry name" value="FBOX"/>
    <property type="match status" value="1"/>
</dbReference>
<dbReference type="SUPFAM" id="SSF50965">
    <property type="entry name" value="Galactose oxidase, central domain"/>
    <property type="match status" value="1"/>
</dbReference>
<dbReference type="InterPro" id="IPR050796">
    <property type="entry name" value="SCF_F-box_component"/>
</dbReference>
<dbReference type="NCBIfam" id="TIGR01640">
    <property type="entry name" value="F_box_assoc_1"/>
    <property type="match status" value="1"/>
</dbReference>
<name>A0AAD8MQP6_9APIA</name>
<protein>
    <submittedName>
        <fullName evidence="2">F-box domain-containing protein</fullName>
    </submittedName>
</protein>
<dbReference type="InterPro" id="IPR001810">
    <property type="entry name" value="F-box_dom"/>
</dbReference>